<feature type="domain" description="Disease resistance protein At4g27190-like leucine-rich repeats" evidence="2">
    <location>
        <begin position="823"/>
        <end position="936"/>
    </location>
</feature>
<dbReference type="InterPro" id="IPR057135">
    <property type="entry name" value="At4g27190-like_LRR"/>
</dbReference>
<dbReference type="SUPFAM" id="SSF52058">
    <property type="entry name" value="L domain-like"/>
    <property type="match status" value="1"/>
</dbReference>
<evidence type="ECO:0000259" key="2">
    <source>
        <dbReference type="Pfam" id="PF23247"/>
    </source>
</evidence>
<dbReference type="Gene3D" id="3.80.10.10">
    <property type="entry name" value="Ribonuclease Inhibitor"/>
    <property type="match status" value="2"/>
</dbReference>
<dbReference type="InterPro" id="IPR032675">
    <property type="entry name" value="LRR_dom_sf"/>
</dbReference>
<reference evidence="3" key="1">
    <citation type="submission" date="2020-10" db="EMBL/GenBank/DDBJ databases">
        <authorList>
            <person name="Han B."/>
            <person name="Lu T."/>
            <person name="Zhao Q."/>
            <person name="Huang X."/>
            <person name="Zhao Y."/>
        </authorList>
    </citation>
    <scope>NUCLEOTIDE SEQUENCE</scope>
</reference>
<evidence type="ECO:0000313" key="3">
    <source>
        <dbReference type="EMBL" id="CAD6273009.1"/>
    </source>
</evidence>
<dbReference type="PANTHER" id="PTHR33463">
    <property type="entry name" value="NB-ARC DOMAIN-CONTAINING PROTEIN-RELATED"/>
    <property type="match status" value="1"/>
</dbReference>
<comment type="caution">
    <text evidence="3">The sequence shown here is derived from an EMBL/GenBank/DDBJ whole genome shotgun (WGS) entry which is preliminary data.</text>
</comment>
<evidence type="ECO:0000256" key="1">
    <source>
        <dbReference type="SAM" id="MobiDB-lite"/>
    </source>
</evidence>
<dbReference type="PANTHER" id="PTHR33463:SF194">
    <property type="entry name" value="OS04G0431700 PROTEIN"/>
    <property type="match status" value="1"/>
</dbReference>
<sequence length="1000" mass="113593">MRGKYLYEERDTLLHTLRTCPNVRVIYFNGWDGLGTKAFLRSIAQKVLEDLEAPSEQIWFDRIVYLDCSAWNGRRAMQRTIAEEIKLDNKTMAMFDEQDEEDDFNGVDQGSRDVIRVVATEIYENLKDSKFLILFLNGSDEEIDVSSMGIPPFSEFRNHAMIWAFSRGSSLTLNSRASMSKRAGKLRYTHKFYDCYSGLWQVYDHVLDCVAAAIAAGYSSMRSMDTSNTMVKDCCLYELCLQYNFHRTTKFDWVAHASNYWICDEIIKGDTAKEISAALGREIITWECDDAVLDDVFPRVMLSARSPYIFASPPFFVSQCLRFLGLDHCSDDTTGSHRSEDWATICGLYVLDLRYTVWNEILSQEKMELMINLRELHVEGARCWPDNTHLQGRLLNLEKLRITRSQSETLADISTSFMDKTKLEILDLSGSLWVNVLPTSLSKACSLQVLLLDGCEELETVVIPDGLPSSLRSFSFDSYGPVSKHWIPCPDLPPDNLRPSSSDDDRQQQAAKTSKISMEGCTSLENLFVRGLPNLVELDLSGTAIKMLNFETMVVQVPGLKRLFLLGCEHLRGITWDKDRFNLELLCIDTRTGIRGRTLQPSLGHGKKKSCFLLHAVLVDARLVRSLHFPILHHKNRSTGSGGNDFQFSIHFTSSSMNSGSSASSQQFEGTCSCKEKQMEELSPGEHMRLGHQVPAAIPYPDVPDLGGDVPMQDFPQPFPPASAADRYIEVVQGSHNLEGELRYMAGREIMVFHAEFLHVHDASIASSFPGGYSVRWCRVERCPNMEAVFSVDSDGFSQLETFWASDLLRARCIWSQSPVPSWMGKSDFRSFDNLRHLHLRSCPRLEFVLYADGTYSFPSLETLHIIHCGELRHVFVLKTTYGYRRDIAYRGVTFPKLTTIRLHDLPLLLQICVVKMLTPKLRRVKISGCWGMRRLSTVVDVVATGDDQASCSKPTVEIEEEVWEALEWDGADAGHHHSLFEMRHSRYYKKKTVRGALLR</sequence>
<gene>
    <name evidence="3" type="ORF">NCGR_LOCUS56278</name>
</gene>
<evidence type="ECO:0000313" key="4">
    <source>
        <dbReference type="Proteomes" id="UP000604825"/>
    </source>
</evidence>
<dbReference type="Proteomes" id="UP000604825">
    <property type="component" value="Unassembled WGS sequence"/>
</dbReference>
<keyword evidence="4" id="KW-1185">Reference proteome</keyword>
<dbReference type="EMBL" id="CAJGYO010000016">
    <property type="protein sequence ID" value="CAD6273009.1"/>
    <property type="molecule type" value="Genomic_DNA"/>
</dbReference>
<proteinExistence type="predicted"/>
<dbReference type="Pfam" id="PF23247">
    <property type="entry name" value="LRR_RPS2"/>
    <property type="match status" value="1"/>
</dbReference>
<dbReference type="AlphaFoldDB" id="A0A811RSM3"/>
<feature type="region of interest" description="Disordered" evidence="1">
    <location>
        <begin position="493"/>
        <end position="515"/>
    </location>
</feature>
<name>A0A811RSM3_9POAL</name>
<dbReference type="OrthoDB" id="272161at2759"/>
<organism evidence="3 4">
    <name type="scientific">Miscanthus lutarioriparius</name>
    <dbReference type="NCBI Taxonomy" id="422564"/>
    <lineage>
        <taxon>Eukaryota</taxon>
        <taxon>Viridiplantae</taxon>
        <taxon>Streptophyta</taxon>
        <taxon>Embryophyta</taxon>
        <taxon>Tracheophyta</taxon>
        <taxon>Spermatophyta</taxon>
        <taxon>Magnoliopsida</taxon>
        <taxon>Liliopsida</taxon>
        <taxon>Poales</taxon>
        <taxon>Poaceae</taxon>
        <taxon>PACMAD clade</taxon>
        <taxon>Panicoideae</taxon>
        <taxon>Andropogonodae</taxon>
        <taxon>Andropogoneae</taxon>
        <taxon>Saccharinae</taxon>
        <taxon>Miscanthus</taxon>
    </lineage>
</organism>
<dbReference type="InterPro" id="IPR050905">
    <property type="entry name" value="Plant_NBS-LRR"/>
</dbReference>
<accession>A0A811RSM3</accession>
<protein>
    <recommendedName>
        <fullName evidence="2">Disease resistance protein At4g27190-like leucine-rich repeats domain-containing protein</fullName>
    </recommendedName>
</protein>